<dbReference type="GO" id="GO:0004497">
    <property type="term" value="F:monooxygenase activity"/>
    <property type="evidence" value="ECO:0007669"/>
    <property type="project" value="UniProtKB-KW"/>
</dbReference>
<keyword evidence="4" id="KW-0503">Monooxygenase</keyword>
<evidence type="ECO:0000256" key="2">
    <source>
        <dbReference type="ARBA" id="ARBA00022827"/>
    </source>
</evidence>
<evidence type="ECO:0000313" key="6">
    <source>
        <dbReference type="EMBL" id="KAK4455130.1"/>
    </source>
</evidence>
<dbReference type="Pfam" id="PF01494">
    <property type="entry name" value="FAD_binding_3"/>
    <property type="match status" value="2"/>
</dbReference>
<accession>A0AAV9H533</accession>
<evidence type="ECO:0000313" key="7">
    <source>
        <dbReference type="Proteomes" id="UP001321760"/>
    </source>
</evidence>
<dbReference type="Proteomes" id="UP001321760">
    <property type="component" value="Unassembled WGS sequence"/>
</dbReference>
<dbReference type="GO" id="GO:0071949">
    <property type="term" value="F:FAD binding"/>
    <property type="evidence" value="ECO:0007669"/>
    <property type="project" value="InterPro"/>
</dbReference>
<keyword evidence="2" id="KW-0274">FAD</keyword>
<evidence type="ECO:0000256" key="3">
    <source>
        <dbReference type="ARBA" id="ARBA00023002"/>
    </source>
</evidence>
<dbReference type="PRINTS" id="PR00420">
    <property type="entry name" value="RNGMNOXGNASE"/>
</dbReference>
<feature type="domain" description="FAD-binding" evidence="5">
    <location>
        <begin position="317"/>
        <end position="357"/>
    </location>
</feature>
<protein>
    <recommendedName>
        <fullName evidence="5">FAD-binding domain-containing protein</fullName>
    </recommendedName>
</protein>
<dbReference type="InterPro" id="IPR036188">
    <property type="entry name" value="FAD/NAD-bd_sf"/>
</dbReference>
<evidence type="ECO:0000259" key="5">
    <source>
        <dbReference type="Pfam" id="PF01494"/>
    </source>
</evidence>
<dbReference type="SUPFAM" id="SSF51905">
    <property type="entry name" value="FAD/NAD(P)-binding domain"/>
    <property type="match status" value="1"/>
</dbReference>
<dbReference type="Gene3D" id="3.50.50.60">
    <property type="entry name" value="FAD/NAD(P)-binding domain"/>
    <property type="match status" value="1"/>
</dbReference>
<proteinExistence type="predicted"/>
<keyword evidence="3" id="KW-0560">Oxidoreductase</keyword>
<keyword evidence="7" id="KW-1185">Reference proteome</keyword>
<gene>
    <name evidence="6" type="ORF">QBC34DRAFT_420784</name>
</gene>
<keyword evidence="1" id="KW-0285">Flavoprotein</keyword>
<dbReference type="AlphaFoldDB" id="A0AAV9H533"/>
<reference evidence="6" key="1">
    <citation type="journal article" date="2023" name="Mol. Phylogenet. Evol.">
        <title>Genome-scale phylogeny and comparative genomics of the fungal order Sordariales.</title>
        <authorList>
            <person name="Hensen N."/>
            <person name="Bonometti L."/>
            <person name="Westerberg I."/>
            <person name="Brannstrom I.O."/>
            <person name="Guillou S."/>
            <person name="Cros-Aarteil S."/>
            <person name="Calhoun S."/>
            <person name="Haridas S."/>
            <person name="Kuo A."/>
            <person name="Mondo S."/>
            <person name="Pangilinan J."/>
            <person name="Riley R."/>
            <person name="LaButti K."/>
            <person name="Andreopoulos B."/>
            <person name="Lipzen A."/>
            <person name="Chen C."/>
            <person name="Yan M."/>
            <person name="Daum C."/>
            <person name="Ng V."/>
            <person name="Clum A."/>
            <person name="Steindorff A."/>
            <person name="Ohm R.A."/>
            <person name="Martin F."/>
            <person name="Silar P."/>
            <person name="Natvig D.O."/>
            <person name="Lalanne C."/>
            <person name="Gautier V."/>
            <person name="Ament-Velasquez S.L."/>
            <person name="Kruys A."/>
            <person name="Hutchinson M.I."/>
            <person name="Powell A.J."/>
            <person name="Barry K."/>
            <person name="Miller A.N."/>
            <person name="Grigoriev I.V."/>
            <person name="Debuchy R."/>
            <person name="Gladieux P."/>
            <person name="Hiltunen Thoren M."/>
            <person name="Johannesson H."/>
        </authorList>
    </citation>
    <scope>NUCLEOTIDE SEQUENCE</scope>
    <source>
        <strain evidence="6">PSN243</strain>
    </source>
</reference>
<reference evidence="6" key="2">
    <citation type="submission" date="2023-05" db="EMBL/GenBank/DDBJ databases">
        <authorList>
            <consortium name="Lawrence Berkeley National Laboratory"/>
            <person name="Steindorff A."/>
            <person name="Hensen N."/>
            <person name="Bonometti L."/>
            <person name="Westerberg I."/>
            <person name="Brannstrom I.O."/>
            <person name="Guillou S."/>
            <person name="Cros-Aarteil S."/>
            <person name="Calhoun S."/>
            <person name="Haridas S."/>
            <person name="Kuo A."/>
            <person name="Mondo S."/>
            <person name="Pangilinan J."/>
            <person name="Riley R."/>
            <person name="Labutti K."/>
            <person name="Andreopoulos B."/>
            <person name="Lipzen A."/>
            <person name="Chen C."/>
            <person name="Yanf M."/>
            <person name="Daum C."/>
            <person name="Ng V."/>
            <person name="Clum A."/>
            <person name="Ohm R."/>
            <person name="Martin F."/>
            <person name="Silar P."/>
            <person name="Natvig D."/>
            <person name="Lalanne C."/>
            <person name="Gautier V."/>
            <person name="Ament-Velasquez S.L."/>
            <person name="Kruys A."/>
            <person name="Hutchinson M.I."/>
            <person name="Powell A.J."/>
            <person name="Barry K."/>
            <person name="Miller A.N."/>
            <person name="Grigoriev I.V."/>
            <person name="Debuchy R."/>
            <person name="Gladieux P."/>
            <person name="Thoren M.H."/>
            <person name="Johannesson H."/>
        </authorList>
    </citation>
    <scope>NUCLEOTIDE SEQUENCE</scope>
    <source>
        <strain evidence="6">PSN243</strain>
    </source>
</reference>
<organism evidence="6 7">
    <name type="scientific">Podospora aff. communis PSN243</name>
    <dbReference type="NCBI Taxonomy" id="3040156"/>
    <lineage>
        <taxon>Eukaryota</taxon>
        <taxon>Fungi</taxon>
        <taxon>Dikarya</taxon>
        <taxon>Ascomycota</taxon>
        <taxon>Pezizomycotina</taxon>
        <taxon>Sordariomycetes</taxon>
        <taxon>Sordariomycetidae</taxon>
        <taxon>Sordariales</taxon>
        <taxon>Podosporaceae</taxon>
        <taxon>Podospora</taxon>
    </lineage>
</organism>
<evidence type="ECO:0000256" key="4">
    <source>
        <dbReference type="ARBA" id="ARBA00023033"/>
    </source>
</evidence>
<evidence type="ECO:0000256" key="1">
    <source>
        <dbReference type="ARBA" id="ARBA00022630"/>
    </source>
</evidence>
<comment type="caution">
    <text evidence="6">The sequence shown here is derived from an EMBL/GenBank/DDBJ whole genome shotgun (WGS) entry which is preliminary data.</text>
</comment>
<sequence length="445" mass="48505">MPPLKIAIIGAGPTGTLLARLLHLSSLPISITVFEAESSPNYRSQGGTLDLHTSTGLAALKEAKLFDEFLKYARYDGHHVQFTDRRLKSYLTIVGAGKPREDGVKRGKLEDQRPEIDRGDLRRLLVESLPPGMVRWGYKVVEVRKGDKMGREVVFAGEGQRPEGGFGLVVGADGAWSRTRAAVSGQKPGFSGVGMWELSVPDAEKRASELKEAVKGGSIFAHAEGRRISVQQMGDGSLSVGVMEAQEDEDWAAREKCGYDAGDLEVVKGKLLEGEGAPFGSDWHPLLREAVQKAEGRCIPRSLWELPVGWRWEHCEGVTLIGDAAHVMTPFAGEGVNVGMEDAMRLARGAVKALEGGEGGITETLDAAVREYEEEMFSRSERVARLSYDLGRLYMFEPNTPESIIARTTALHVKFGQPRLIQPLADAVVHGLFLFKRITGGTVTV</sequence>
<dbReference type="PANTHER" id="PTHR46972">
    <property type="entry name" value="MONOOXYGENASE ASQM-RELATED"/>
    <property type="match status" value="1"/>
</dbReference>
<dbReference type="InterPro" id="IPR002938">
    <property type="entry name" value="FAD-bd"/>
</dbReference>
<dbReference type="EMBL" id="MU865915">
    <property type="protein sequence ID" value="KAK4455130.1"/>
    <property type="molecule type" value="Genomic_DNA"/>
</dbReference>
<feature type="domain" description="FAD-binding" evidence="5">
    <location>
        <begin position="5"/>
        <end position="226"/>
    </location>
</feature>
<name>A0AAV9H533_9PEZI</name>
<dbReference type="PANTHER" id="PTHR46972:SF1">
    <property type="entry name" value="FAD DEPENDENT OXIDOREDUCTASE DOMAIN-CONTAINING PROTEIN"/>
    <property type="match status" value="1"/>
</dbReference>